<organism evidence="1 2">
    <name type="scientific">Leptonema illini</name>
    <dbReference type="NCBI Taxonomy" id="183"/>
    <lineage>
        <taxon>Bacteria</taxon>
        <taxon>Pseudomonadati</taxon>
        <taxon>Spirochaetota</taxon>
        <taxon>Spirochaetia</taxon>
        <taxon>Leptospirales</taxon>
        <taxon>Leptospiraceae</taxon>
        <taxon>Leptonema</taxon>
    </lineage>
</organism>
<evidence type="ECO:0008006" key="3">
    <source>
        <dbReference type="Google" id="ProtNLM"/>
    </source>
</evidence>
<sequence>MLKHSNLLLALLVSFLSGSCITTYRGFPEERVGAPPSPSQFKKLHYHIQPLNMIMVAGGPDALQNYIVHRSPFTTVEPVPVISKGVERNPIIPEKGLFLNVEVRWKPPSVPALIFLYLSAQTVTILPSWSHQEGYVLTFTMYLDGKPQPPREYTVNRHLYVWLPLIIAAPANLGTYTEREAFEATAHQYFSDIQPWLTLHDR</sequence>
<proteinExistence type="predicted"/>
<reference evidence="1 2" key="1">
    <citation type="submission" date="2019-10" db="EMBL/GenBank/DDBJ databases">
        <title>Extracellular Electron Transfer in a Candidatus Methanoperedens spp. Enrichment Culture.</title>
        <authorList>
            <person name="Berger S."/>
            <person name="Rangel Shaw D."/>
            <person name="Berben T."/>
            <person name="In 'T Zandt M."/>
            <person name="Frank J."/>
            <person name="Reimann J."/>
            <person name="Jetten M.S.M."/>
            <person name="Welte C.U."/>
        </authorList>
    </citation>
    <scope>NUCLEOTIDE SEQUENCE [LARGE SCALE GENOMIC DNA]</scope>
    <source>
        <strain evidence="1">SB12</strain>
    </source>
</reference>
<gene>
    <name evidence="1" type="ORF">F9K24_11020</name>
</gene>
<comment type="caution">
    <text evidence="1">The sequence shown here is derived from an EMBL/GenBank/DDBJ whole genome shotgun (WGS) entry which is preliminary data.</text>
</comment>
<dbReference type="AlphaFoldDB" id="A0A833H1F9"/>
<evidence type="ECO:0000313" key="1">
    <source>
        <dbReference type="EMBL" id="KAB2932451.1"/>
    </source>
</evidence>
<protein>
    <recommendedName>
        <fullName evidence="3">Lipoprotein</fullName>
    </recommendedName>
</protein>
<dbReference type="Proteomes" id="UP000460298">
    <property type="component" value="Unassembled WGS sequence"/>
</dbReference>
<dbReference type="PROSITE" id="PS51257">
    <property type="entry name" value="PROKAR_LIPOPROTEIN"/>
    <property type="match status" value="1"/>
</dbReference>
<name>A0A833H1F9_9LEPT</name>
<evidence type="ECO:0000313" key="2">
    <source>
        <dbReference type="Proteomes" id="UP000460298"/>
    </source>
</evidence>
<dbReference type="EMBL" id="WBUI01000009">
    <property type="protein sequence ID" value="KAB2932451.1"/>
    <property type="molecule type" value="Genomic_DNA"/>
</dbReference>
<accession>A0A833H1F9</accession>